<keyword evidence="2" id="KW-0472">Membrane</keyword>
<reference evidence="3 4" key="1">
    <citation type="submission" date="2024-04" db="EMBL/GenBank/DDBJ databases">
        <title>Phyllosticta paracitricarpa is synonymous to the EU quarantine fungus P. citricarpa based on phylogenomic analyses.</title>
        <authorList>
            <consortium name="Lawrence Berkeley National Laboratory"/>
            <person name="Van Ingen-Buijs V.A."/>
            <person name="Van Westerhoven A.C."/>
            <person name="Haridas S."/>
            <person name="Skiadas P."/>
            <person name="Martin F."/>
            <person name="Groenewald J.Z."/>
            <person name="Crous P.W."/>
            <person name="Seidl M.F."/>
        </authorList>
    </citation>
    <scope>NUCLEOTIDE SEQUENCE [LARGE SCALE GENOMIC DNA]</scope>
    <source>
        <strain evidence="3 4">CBS 123371</strain>
    </source>
</reference>
<organism evidence="3 4">
    <name type="scientific">Phyllosticta citriasiana</name>
    <dbReference type="NCBI Taxonomy" id="595635"/>
    <lineage>
        <taxon>Eukaryota</taxon>
        <taxon>Fungi</taxon>
        <taxon>Dikarya</taxon>
        <taxon>Ascomycota</taxon>
        <taxon>Pezizomycotina</taxon>
        <taxon>Dothideomycetes</taxon>
        <taxon>Dothideomycetes incertae sedis</taxon>
        <taxon>Botryosphaeriales</taxon>
        <taxon>Phyllostictaceae</taxon>
        <taxon>Phyllosticta</taxon>
    </lineage>
</organism>
<proteinExistence type="predicted"/>
<keyword evidence="4" id="KW-1185">Reference proteome</keyword>
<keyword evidence="2" id="KW-0812">Transmembrane</keyword>
<feature type="region of interest" description="Disordered" evidence="1">
    <location>
        <begin position="1"/>
        <end position="33"/>
    </location>
</feature>
<dbReference type="Proteomes" id="UP001363622">
    <property type="component" value="Unassembled WGS sequence"/>
</dbReference>
<comment type="caution">
    <text evidence="3">The sequence shown here is derived from an EMBL/GenBank/DDBJ whole genome shotgun (WGS) entry which is preliminary data.</text>
</comment>
<dbReference type="EMBL" id="JBBPHU010000019">
    <property type="protein sequence ID" value="KAK7509170.1"/>
    <property type="molecule type" value="Genomic_DNA"/>
</dbReference>
<feature type="transmembrane region" description="Helical" evidence="2">
    <location>
        <begin position="171"/>
        <end position="191"/>
    </location>
</feature>
<name>A0ABR1K7H4_9PEZI</name>
<gene>
    <name evidence="3" type="ORF">IWZ03DRAFT_92473</name>
</gene>
<feature type="transmembrane region" description="Helical" evidence="2">
    <location>
        <begin position="146"/>
        <end position="165"/>
    </location>
</feature>
<keyword evidence="2" id="KW-1133">Transmembrane helix</keyword>
<evidence type="ECO:0000256" key="2">
    <source>
        <dbReference type="SAM" id="Phobius"/>
    </source>
</evidence>
<feature type="transmembrane region" description="Helical" evidence="2">
    <location>
        <begin position="111"/>
        <end position="134"/>
    </location>
</feature>
<feature type="compositionally biased region" description="Polar residues" evidence="1">
    <location>
        <begin position="15"/>
        <end position="33"/>
    </location>
</feature>
<protein>
    <submittedName>
        <fullName evidence="3">Uncharacterized protein</fullName>
    </submittedName>
</protein>
<evidence type="ECO:0000256" key="1">
    <source>
        <dbReference type="SAM" id="MobiDB-lite"/>
    </source>
</evidence>
<evidence type="ECO:0000313" key="4">
    <source>
        <dbReference type="Proteomes" id="UP001363622"/>
    </source>
</evidence>
<accession>A0ABR1K7H4</accession>
<evidence type="ECO:0000313" key="3">
    <source>
        <dbReference type="EMBL" id="KAK7509170.1"/>
    </source>
</evidence>
<sequence>MFAAKPPINQPPSQPANDQPNSQAGGPLSTPSVRPSVAAAVQFLRTALHSAQDVPFLRFYTANARARYGSGYAQAGTQRAQPCAIGYRGVGTLAVSRRAGRGWAGLDWTGAGWLAGLGWGALGWDGVGFVVGLAWRRLWRALGKLLVGWPATMWILMAVRCVAGAQDGNSVIGFICWASYAAVCGASVGVLEVGSWS</sequence>